<evidence type="ECO:0000256" key="3">
    <source>
        <dbReference type="ARBA" id="ARBA00022448"/>
    </source>
</evidence>
<dbReference type="PANTHER" id="PTHR42718">
    <property type="entry name" value="MAJOR FACILITATOR SUPERFAMILY MULTIDRUG TRANSPORTER MFSC"/>
    <property type="match status" value="1"/>
</dbReference>
<keyword evidence="6 8" id="KW-1133">Transmembrane helix</keyword>
<dbReference type="InterPro" id="IPR004638">
    <property type="entry name" value="EmrB-like"/>
</dbReference>
<evidence type="ECO:0000259" key="9">
    <source>
        <dbReference type="PROSITE" id="PS50850"/>
    </source>
</evidence>
<keyword evidence="5 8" id="KW-0812">Transmembrane</keyword>
<feature type="transmembrane region" description="Helical" evidence="8">
    <location>
        <begin position="407"/>
        <end position="424"/>
    </location>
</feature>
<feature type="transmembrane region" description="Helical" evidence="8">
    <location>
        <begin position="83"/>
        <end position="104"/>
    </location>
</feature>
<feature type="transmembrane region" description="Helical" evidence="8">
    <location>
        <begin position="366"/>
        <end position="386"/>
    </location>
</feature>
<feature type="transmembrane region" description="Helical" evidence="8">
    <location>
        <begin position="483"/>
        <end position="501"/>
    </location>
</feature>
<evidence type="ECO:0000256" key="5">
    <source>
        <dbReference type="ARBA" id="ARBA00022692"/>
    </source>
</evidence>
<dbReference type="Gene3D" id="1.20.1250.20">
    <property type="entry name" value="MFS general substrate transporter like domains"/>
    <property type="match status" value="1"/>
</dbReference>
<evidence type="ECO:0000256" key="8">
    <source>
        <dbReference type="SAM" id="Phobius"/>
    </source>
</evidence>
<protein>
    <submittedName>
        <fullName evidence="10">DHA2 family multidrug resistance protein</fullName>
    </submittedName>
</protein>
<dbReference type="PANTHER" id="PTHR42718:SF9">
    <property type="entry name" value="MAJOR FACILITATOR SUPERFAMILY MULTIDRUG TRANSPORTER MFSC"/>
    <property type="match status" value="1"/>
</dbReference>
<organism evidence="10 11">
    <name type="scientific">Acinetobacter calcoaceticus</name>
    <dbReference type="NCBI Taxonomy" id="471"/>
    <lineage>
        <taxon>Bacteria</taxon>
        <taxon>Pseudomonadati</taxon>
        <taxon>Pseudomonadota</taxon>
        <taxon>Gammaproteobacteria</taxon>
        <taxon>Moraxellales</taxon>
        <taxon>Moraxellaceae</taxon>
        <taxon>Acinetobacter</taxon>
        <taxon>Acinetobacter calcoaceticus/baumannii complex</taxon>
    </lineage>
</organism>
<evidence type="ECO:0000256" key="2">
    <source>
        <dbReference type="ARBA" id="ARBA00008537"/>
    </source>
</evidence>
<feature type="transmembrane region" description="Helical" evidence="8">
    <location>
        <begin position="305"/>
        <end position="325"/>
    </location>
</feature>
<dbReference type="SUPFAM" id="SSF103473">
    <property type="entry name" value="MFS general substrate transporter"/>
    <property type="match status" value="1"/>
</dbReference>
<dbReference type="GO" id="GO:0005886">
    <property type="term" value="C:plasma membrane"/>
    <property type="evidence" value="ECO:0007669"/>
    <property type="project" value="UniProtKB-SubCell"/>
</dbReference>
<keyword evidence="3" id="KW-0813">Transport</keyword>
<feature type="transmembrane region" description="Helical" evidence="8">
    <location>
        <begin position="276"/>
        <end position="299"/>
    </location>
</feature>
<feature type="transmembrane region" description="Helical" evidence="8">
    <location>
        <begin position="142"/>
        <end position="161"/>
    </location>
</feature>
<accession>A0A4R1XZE3</accession>
<dbReference type="AlphaFoldDB" id="A0A4R1XZE3"/>
<feature type="transmembrane region" description="Helical" evidence="8">
    <location>
        <begin position="110"/>
        <end position="135"/>
    </location>
</feature>
<evidence type="ECO:0000256" key="1">
    <source>
        <dbReference type="ARBA" id="ARBA00004651"/>
    </source>
</evidence>
<keyword evidence="7 8" id="KW-0472">Membrane</keyword>
<dbReference type="InterPro" id="IPR011701">
    <property type="entry name" value="MFS"/>
</dbReference>
<feature type="transmembrane region" description="Helical" evidence="8">
    <location>
        <begin position="337"/>
        <end position="354"/>
    </location>
</feature>
<dbReference type="Proteomes" id="UP000294963">
    <property type="component" value="Unassembled WGS sequence"/>
</dbReference>
<evidence type="ECO:0000256" key="4">
    <source>
        <dbReference type="ARBA" id="ARBA00022475"/>
    </source>
</evidence>
<name>A0A4R1XZE3_ACICA</name>
<dbReference type="OrthoDB" id="9812221at2"/>
<dbReference type="Pfam" id="PF07690">
    <property type="entry name" value="MFS_1"/>
    <property type="match status" value="1"/>
</dbReference>
<dbReference type="Gene3D" id="1.20.1720.10">
    <property type="entry name" value="Multidrug resistance protein D"/>
    <property type="match status" value="1"/>
</dbReference>
<evidence type="ECO:0000313" key="10">
    <source>
        <dbReference type="EMBL" id="TCM68692.1"/>
    </source>
</evidence>
<proteinExistence type="inferred from homology"/>
<evidence type="ECO:0000256" key="7">
    <source>
        <dbReference type="ARBA" id="ARBA00023136"/>
    </source>
</evidence>
<evidence type="ECO:0000313" key="11">
    <source>
        <dbReference type="Proteomes" id="UP000294963"/>
    </source>
</evidence>
<gene>
    <name evidence="10" type="ORF">EC844_10468</name>
</gene>
<feature type="domain" description="Major facilitator superfamily (MFS) profile" evidence="9">
    <location>
        <begin position="19"/>
        <end position="506"/>
    </location>
</feature>
<comment type="subcellular location">
    <subcellularLocation>
        <location evidence="1">Cell membrane</location>
        <topology evidence="1">Multi-pass membrane protein</topology>
    </subcellularLocation>
</comment>
<feature type="transmembrane region" description="Helical" evidence="8">
    <location>
        <begin position="57"/>
        <end position="76"/>
    </location>
</feature>
<keyword evidence="11" id="KW-1185">Reference proteome</keyword>
<dbReference type="GO" id="GO:0022857">
    <property type="term" value="F:transmembrane transporter activity"/>
    <property type="evidence" value="ECO:0007669"/>
    <property type="project" value="InterPro"/>
</dbReference>
<reference evidence="10 11" key="1">
    <citation type="submission" date="2019-03" db="EMBL/GenBank/DDBJ databases">
        <title>Genomic analyses of the natural microbiome of Caenorhabditis elegans.</title>
        <authorList>
            <person name="Samuel B."/>
        </authorList>
    </citation>
    <scope>NUCLEOTIDE SEQUENCE [LARGE SCALE GENOMIC DNA]</scope>
    <source>
        <strain evidence="10 11">JUb89</strain>
    </source>
</reference>
<evidence type="ECO:0000256" key="6">
    <source>
        <dbReference type="ARBA" id="ARBA00022989"/>
    </source>
</evidence>
<dbReference type="NCBIfam" id="TIGR00711">
    <property type="entry name" value="efflux_EmrB"/>
    <property type="match status" value="1"/>
</dbReference>
<feature type="transmembrane region" description="Helical" evidence="8">
    <location>
        <begin position="236"/>
        <end position="255"/>
    </location>
</feature>
<comment type="caution">
    <text evidence="10">The sequence shown here is derived from an EMBL/GenBank/DDBJ whole genome shotgun (WGS) entry which is preliminary data.</text>
</comment>
<dbReference type="EMBL" id="SLVJ01000004">
    <property type="protein sequence ID" value="TCM68692.1"/>
    <property type="molecule type" value="Genomic_DNA"/>
</dbReference>
<feature type="transmembrane region" description="Helical" evidence="8">
    <location>
        <begin position="173"/>
        <end position="193"/>
    </location>
</feature>
<feature type="transmembrane region" description="Helical" evidence="8">
    <location>
        <begin position="12"/>
        <end position="37"/>
    </location>
</feature>
<dbReference type="InterPro" id="IPR036259">
    <property type="entry name" value="MFS_trans_sf"/>
</dbReference>
<dbReference type="CDD" id="cd17503">
    <property type="entry name" value="MFS_LmrB_MDR_like"/>
    <property type="match status" value="1"/>
</dbReference>
<keyword evidence="4" id="KW-1003">Cell membrane</keyword>
<sequence length="513" mass="55699">MTQATRPIEPLSGIALVVAAIAIGLASFMAVTDITIANVSVPSIAGDLGVSPEIGEWTITFFAIANSICIPLTGWLSRRFGQVRLFIMSVTAFTFASILCGMAQSFESLLAFRILQGVVSGPIVPLSQALLVAIFPPNKRTLALSMWAMTNMAGPVAGPVLGGWLTDAYSWPWIFYVNLPIGLLVVVVTGIMLKGRDTGTTKLPIDTRGLILLALAIGTLQLTLDRGRILDWFSSPFIITTSIICVISFILFVIWEMGDKHPIVDLSLFKYRNFTIGTIAVAVGFGLYFAALVLIPLWLQVDMSYTATWAGLATAPMGIFGILLAPLLGKWVQRNDARIFASLAFIAWSLVAWWRTSMTTEVDVNLIALSCLAQGVGIGLFLTPLVSLSLNGIPVERIAAASGLQTSIRMMSGGLIASLAQTYWDQRSRYYQNVMVDSLGTDRPAVAENVDQMVAAGLTDQQAWAVIWRETVVQADMLALNDFFLWSSFFFALSIAVIWFAKSNHQPKPKSGQ</sequence>
<dbReference type="InterPro" id="IPR020846">
    <property type="entry name" value="MFS_dom"/>
</dbReference>
<dbReference type="PROSITE" id="PS50850">
    <property type="entry name" value="MFS"/>
    <property type="match status" value="1"/>
</dbReference>
<comment type="similarity">
    <text evidence="2">Belongs to the major facilitator superfamily. EmrB family.</text>
</comment>